<feature type="signal peptide" evidence="1">
    <location>
        <begin position="1"/>
        <end position="33"/>
    </location>
</feature>
<comment type="caution">
    <text evidence="2">The sequence shown here is derived from an EMBL/GenBank/DDBJ whole genome shotgun (WGS) entry which is preliminary data.</text>
</comment>
<dbReference type="Proteomes" id="UP000800039">
    <property type="component" value="Unassembled WGS sequence"/>
</dbReference>
<dbReference type="GeneID" id="63855849"/>
<keyword evidence="3" id="KW-1185">Reference proteome</keyword>
<evidence type="ECO:0008006" key="4">
    <source>
        <dbReference type="Google" id="ProtNLM"/>
    </source>
</evidence>
<feature type="chain" id="PRO_5040200172" description="Secreted protein" evidence="1">
    <location>
        <begin position="34"/>
        <end position="65"/>
    </location>
</feature>
<gene>
    <name evidence="2" type="ORF">K460DRAFT_65028</name>
</gene>
<keyword evidence="1" id="KW-0732">Signal</keyword>
<reference evidence="2" key="1">
    <citation type="submission" date="2020-01" db="EMBL/GenBank/DDBJ databases">
        <authorList>
            <consortium name="DOE Joint Genome Institute"/>
            <person name="Haridas S."/>
            <person name="Albert R."/>
            <person name="Binder M."/>
            <person name="Bloem J."/>
            <person name="Labutti K."/>
            <person name="Salamov A."/>
            <person name="Andreopoulos B."/>
            <person name="Baker S.E."/>
            <person name="Barry K."/>
            <person name="Bills G."/>
            <person name="Bluhm B.H."/>
            <person name="Cannon C."/>
            <person name="Castanera R."/>
            <person name="Culley D.E."/>
            <person name="Daum C."/>
            <person name="Ezra D."/>
            <person name="Gonzalez J.B."/>
            <person name="Henrissat B."/>
            <person name="Kuo A."/>
            <person name="Liang C."/>
            <person name="Lipzen A."/>
            <person name="Lutzoni F."/>
            <person name="Magnuson J."/>
            <person name="Mondo S."/>
            <person name="Nolan M."/>
            <person name="Ohm R."/>
            <person name="Pangilinan J."/>
            <person name="Park H.-J."/>
            <person name="Ramirez L."/>
            <person name="Alfaro M."/>
            <person name="Sun H."/>
            <person name="Tritt A."/>
            <person name="Yoshinaga Y."/>
            <person name="Zwiers L.-H."/>
            <person name="Turgeon B.G."/>
            <person name="Goodwin S.B."/>
            <person name="Spatafora J.W."/>
            <person name="Crous P.W."/>
            <person name="Grigoriev I.V."/>
        </authorList>
    </citation>
    <scope>NUCLEOTIDE SEQUENCE</scope>
    <source>
        <strain evidence="2">CBS 394.84</strain>
    </source>
</reference>
<dbReference type="RefSeq" id="XP_040790438.1">
    <property type="nucleotide sequence ID" value="XM_040938593.1"/>
</dbReference>
<evidence type="ECO:0000313" key="3">
    <source>
        <dbReference type="Proteomes" id="UP000800039"/>
    </source>
</evidence>
<evidence type="ECO:0000256" key="1">
    <source>
        <dbReference type="SAM" id="SignalP"/>
    </source>
</evidence>
<dbReference type="AlphaFoldDB" id="A0A9P4GLP0"/>
<dbReference type="EMBL" id="ML976615">
    <property type="protein sequence ID" value="KAF1847875.1"/>
    <property type="molecule type" value="Genomic_DNA"/>
</dbReference>
<organism evidence="2 3">
    <name type="scientific">Cucurbitaria berberidis CBS 394.84</name>
    <dbReference type="NCBI Taxonomy" id="1168544"/>
    <lineage>
        <taxon>Eukaryota</taxon>
        <taxon>Fungi</taxon>
        <taxon>Dikarya</taxon>
        <taxon>Ascomycota</taxon>
        <taxon>Pezizomycotina</taxon>
        <taxon>Dothideomycetes</taxon>
        <taxon>Pleosporomycetidae</taxon>
        <taxon>Pleosporales</taxon>
        <taxon>Pleosporineae</taxon>
        <taxon>Cucurbitariaceae</taxon>
        <taxon>Cucurbitaria</taxon>
    </lineage>
</organism>
<name>A0A9P4GLP0_9PLEO</name>
<evidence type="ECO:0000313" key="2">
    <source>
        <dbReference type="EMBL" id="KAF1847875.1"/>
    </source>
</evidence>
<accession>A0A9P4GLP0</accession>
<sequence>MVCQRWMSIAALPKMMVHLLLVSFAALRHPALALPILKVHLCSIADISSRTIFRRTNATTPSRRP</sequence>
<proteinExistence type="predicted"/>
<protein>
    <recommendedName>
        <fullName evidence="4">Secreted protein</fullName>
    </recommendedName>
</protein>